<organism evidence="1 2">
    <name type="scientific">Paramecium sonneborni</name>
    <dbReference type="NCBI Taxonomy" id="65129"/>
    <lineage>
        <taxon>Eukaryota</taxon>
        <taxon>Sar</taxon>
        <taxon>Alveolata</taxon>
        <taxon>Ciliophora</taxon>
        <taxon>Intramacronucleata</taxon>
        <taxon>Oligohymenophorea</taxon>
        <taxon>Peniculida</taxon>
        <taxon>Parameciidae</taxon>
        <taxon>Paramecium</taxon>
    </lineage>
</organism>
<proteinExistence type="predicted"/>
<evidence type="ECO:0000313" key="2">
    <source>
        <dbReference type="Proteomes" id="UP000692954"/>
    </source>
</evidence>
<dbReference type="AlphaFoldDB" id="A0A8S1RNH2"/>
<gene>
    <name evidence="1" type="ORF">PSON_ATCC_30995.1.T2440021</name>
</gene>
<accession>A0A8S1RNH2</accession>
<evidence type="ECO:0000313" key="1">
    <source>
        <dbReference type="EMBL" id="CAD8129788.1"/>
    </source>
</evidence>
<reference evidence="1" key="1">
    <citation type="submission" date="2021-01" db="EMBL/GenBank/DDBJ databases">
        <authorList>
            <consortium name="Genoscope - CEA"/>
            <person name="William W."/>
        </authorList>
    </citation>
    <scope>NUCLEOTIDE SEQUENCE</scope>
</reference>
<dbReference type="Proteomes" id="UP000692954">
    <property type="component" value="Unassembled WGS sequence"/>
</dbReference>
<comment type="caution">
    <text evidence="1">The sequence shown here is derived from an EMBL/GenBank/DDBJ whole genome shotgun (WGS) entry which is preliminary data.</text>
</comment>
<sequence length="99" mass="12335">MQIRDNTQTIKMTLLMLNHQMKSQQPYMYLVAYQYFFKFVEQQEHRKELEHCYFALIQEISYLQYHFLVFQLLDLVSDHQLIGQIYFRLKFLYIILQDE</sequence>
<protein>
    <submittedName>
        <fullName evidence="1">Uncharacterized protein</fullName>
    </submittedName>
</protein>
<keyword evidence="2" id="KW-1185">Reference proteome</keyword>
<name>A0A8S1RNH2_9CILI</name>
<dbReference type="EMBL" id="CAJJDN010000244">
    <property type="protein sequence ID" value="CAD8129788.1"/>
    <property type="molecule type" value="Genomic_DNA"/>
</dbReference>